<organism evidence="14 15">
    <name type="scientific">Ziziphus jujuba var. spinosa</name>
    <dbReference type="NCBI Taxonomy" id="714518"/>
    <lineage>
        <taxon>Eukaryota</taxon>
        <taxon>Viridiplantae</taxon>
        <taxon>Streptophyta</taxon>
        <taxon>Embryophyta</taxon>
        <taxon>Tracheophyta</taxon>
        <taxon>Spermatophyta</taxon>
        <taxon>Magnoliopsida</taxon>
        <taxon>eudicotyledons</taxon>
        <taxon>Gunneridae</taxon>
        <taxon>Pentapetalae</taxon>
        <taxon>rosids</taxon>
        <taxon>fabids</taxon>
        <taxon>Rosales</taxon>
        <taxon>Rhamnaceae</taxon>
        <taxon>Paliureae</taxon>
        <taxon>Ziziphus</taxon>
    </lineage>
</organism>
<feature type="region of interest" description="Disordered" evidence="9">
    <location>
        <begin position="539"/>
        <end position="635"/>
    </location>
</feature>
<dbReference type="EC" id="2.7.11.1" evidence="2"/>
<keyword evidence="4" id="KW-0547">Nucleotide-binding</keyword>
<feature type="compositionally biased region" description="Basic and acidic residues" evidence="9">
    <location>
        <begin position="596"/>
        <end position="608"/>
    </location>
</feature>
<sequence length="664" mass="73792">MHSIPLSPTTSTVFLLHFFFFFFYFSIDVKASFPSDAEDFSNCNRPFNCGTLKNVSYPFTGGDRPSYCGLPEFRLTCVDDSPEITIMSLTYRVLQLDPVQRSMTLSRLDLWNETCPVKVVNSTFDPAIFRYGPNNTDLSMFYSCNATDTTRKAGNWFRCENRGILADSYYLLGPVPNDPILNIVNCSDSLRVPILQSMVANLTNNRSLLGEALMNGFELNYSIPQFDRCVKCMELGQMCAFDSGSNKTGCVCGTLLCSVPGSSNKLSVGEGIAVGAGGLAVIFIGFYICFFLHRRKKRAMLAKSKDLPTPPSSKSLPVTSMNFSQSIPSYPSSKSDLEKGNFEKGNLEKGSTYFGVQLVSSLQAVDTNRHRHDINLANMVVSKIQNHSFGELVDPALGFEMDDAIRRMTTAVSELAFRCLQQERDMRPSMDEVVKVLKAIKNEGFELEKVEVVDIVADEIGLLKNLPPPLSPDSVVADKWVSSSTTPSEDVEQNTVTQLMLKFKLLATQCAVAGSPTRSPSASPVIHLRRRKTLRMLLSRPERRRLSRRDTASEIRDFDGEGGDGDDDDEDPPEKRKEVRVRHKLKDLFVSSPPPIDDKRGRQEEEQRGLLLPQNGGVGGGFGGSGGGFSTRRGGVRSLRPVTATFRYRFLRRAWRPVLVTIPE</sequence>
<keyword evidence="5" id="KW-0067">ATP-binding</keyword>
<evidence type="ECO:0000259" key="13">
    <source>
        <dbReference type="Pfam" id="PF14380"/>
    </source>
</evidence>
<dbReference type="PANTHER" id="PTHR46008">
    <property type="entry name" value="LEAF RUST 10 DISEASE-RESISTANCE LOCUS RECEPTOR-LIKE PROTEIN KINASE-LIKE 1.4"/>
    <property type="match status" value="1"/>
</dbReference>
<evidence type="ECO:0000259" key="12">
    <source>
        <dbReference type="Pfam" id="PF13947"/>
    </source>
</evidence>
<feature type="compositionally biased region" description="Gly residues" evidence="9">
    <location>
        <begin position="616"/>
        <end position="629"/>
    </location>
</feature>
<feature type="chain" id="PRO_5037057292" description="non-specific serine/threonine protein kinase" evidence="11">
    <location>
        <begin position="32"/>
        <end position="664"/>
    </location>
</feature>
<evidence type="ECO:0000256" key="7">
    <source>
        <dbReference type="ARBA" id="ARBA00047899"/>
    </source>
</evidence>
<dbReference type="Pfam" id="PF13947">
    <property type="entry name" value="GUB_WAK_bind"/>
    <property type="match status" value="1"/>
</dbReference>
<keyword evidence="10" id="KW-1133">Transmembrane helix</keyword>
<protein>
    <recommendedName>
        <fullName evidence="2">non-specific serine/threonine protein kinase</fullName>
        <ecNumber evidence="2">2.7.11.1</ecNumber>
    </recommendedName>
</protein>
<dbReference type="Pfam" id="PF14380">
    <property type="entry name" value="WAK_assoc"/>
    <property type="match status" value="1"/>
</dbReference>
<evidence type="ECO:0000256" key="2">
    <source>
        <dbReference type="ARBA" id="ARBA00012513"/>
    </source>
</evidence>
<name>A0A978VLH3_ZIZJJ</name>
<reference evidence="14" key="1">
    <citation type="journal article" date="2021" name="Front. Plant Sci.">
        <title>Chromosome-Scale Genome Assembly for Chinese Sour Jujube and Insights Into Its Genome Evolution and Domestication Signature.</title>
        <authorList>
            <person name="Shen L.-Y."/>
            <person name="Luo H."/>
            <person name="Wang X.-L."/>
            <person name="Wang X.-M."/>
            <person name="Qiu X.-J."/>
            <person name="Liu H."/>
            <person name="Zhou S.-S."/>
            <person name="Jia K.-H."/>
            <person name="Nie S."/>
            <person name="Bao Y.-T."/>
            <person name="Zhang R.-G."/>
            <person name="Yun Q.-Z."/>
            <person name="Chai Y.-H."/>
            <person name="Lu J.-Y."/>
            <person name="Li Y."/>
            <person name="Zhao S.-W."/>
            <person name="Mao J.-F."/>
            <person name="Jia S.-G."/>
            <person name="Mao Y.-M."/>
        </authorList>
    </citation>
    <scope>NUCLEOTIDE SEQUENCE</scope>
    <source>
        <strain evidence="14">AT0</strain>
        <tissue evidence="14">Leaf</tissue>
    </source>
</reference>
<dbReference type="GO" id="GO:0004674">
    <property type="term" value="F:protein serine/threonine kinase activity"/>
    <property type="evidence" value="ECO:0007669"/>
    <property type="project" value="UniProtKB-EC"/>
</dbReference>
<dbReference type="GO" id="GO:0016020">
    <property type="term" value="C:membrane"/>
    <property type="evidence" value="ECO:0007669"/>
    <property type="project" value="UniProtKB-SubCell"/>
</dbReference>
<evidence type="ECO:0000256" key="11">
    <source>
        <dbReference type="SAM" id="SignalP"/>
    </source>
</evidence>
<dbReference type="AlphaFoldDB" id="A0A978VLH3"/>
<feature type="signal peptide" evidence="11">
    <location>
        <begin position="1"/>
        <end position="31"/>
    </location>
</feature>
<comment type="subcellular location">
    <subcellularLocation>
        <location evidence="1">Membrane</location>
        <topology evidence="1">Single-pass membrane protein</topology>
    </subcellularLocation>
</comment>
<dbReference type="GO" id="GO:0030247">
    <property type="term" value="F:polysaccharide binding"/>
    <property type="evidence" value="ECO:0007669"/>
    <property type="project" value="InterPro"/>
</dbReference>
<comment type="catalytic activity">
    <reaction evidence="8">
        <text>L-seryl-[protein] + ATP = O-phospho-L-seryl-[protein] + ADP + H(+)</text>
        <dbReference type="Rhea" id="RHEA:17989"/>
        <dbReference type="Rhea" id="RHEA-COMP:9863"/>
        <dbReference type="Rhea" id="RHEA-COMP:11604"/>
        <dbReference type="ChEBI" id="CHEBI:15378"/>
        <dbReference type="ChEBI" id="CHEBI:29999"/>
        <dbReference type="ChEBI" id="CHEBI:30616"/>
        <dbReference type="ChEBI" id="CHEBI:83421"/>
        <dbReference type="ChEBI" id="CHEBI:456216"/>
        <dbReference type="EC" id="2.7.11.1"/>
    </reaction>
</comment>
<gene>
    <name evidence="14" type="ORF">FEM48_Zijuj04G0185200</name>
</gene>
<dbReference type="EMBL" id="JAEACU010000004">
    <property type="protein sequence ID" value="KAH7533942.1"/>
    <property type="molecule type" value="Genomic_DNA"/>
</dbReference>
<keyword evidence="3 11" id="KW-0732">Signal</keyword>
<keyword evidence="6" id="KW-0325">Glycoprotein</keyword>
<evidence type="ECO:0000313" key="15">
    <source>
        <dbReference type="Proteomes" id="UP000813462"/>
    </source>
</evidence>
<dbReference type="GO" id="GO:0005524">
    <property type="term" value="F:ATP binding"/>
    <property type="evidence" value="ECO:0007669"/>
    <property type="project" value="UniProtKB-KW"/>
</dbReference>
<evidence type="ECO:0000256" key="1">
    <source>
        <dbReference type="ARBA" id="ARBA00004167"/>
    </source>
</evidence>
<dbReference type="InterPro" id="IPR032872">
    <property type="entry name" value="WAK_assoc_C"/>
</dbReference>
<dbReference type="PANTHER" id="PTHR46008:SF34">
    <property type="entry name" value="PROTEIN KINASE DOMAIN-CONTAINING PROTEIN"/>
    <property type="match status" value="1"/>
</dbReference>
<evidence type="ECO:0000256" key="3">
    <source>
        <dbReference type="ARBA" id="ARBA00022729"/>
    </source>
</evidence>
<dbReference type="InterPro" id="IPR025287">
    <property type="entry name" value="WAK_GUB"/>
</dbReference>
<accession>A0A978VLH3</accession>
<evidence type="ECO:0000256" key="8">
    <source>
        <dbReference type="ARBA" id="ARBA00048679"/>
    </source>
</evidence>
<dbReference type="Proteomes" id="UP000813462">
    <property type="component" value="Unassembled WGS sequence"/>
</dbReference>
<keyword evidence="10" id="KW-0812">Transmembrane</keyword>
<evidence type="ECO:0000256" key="4">
    <source>
        <dbReference type="ARBA" id="ARBA00022741"/>
    </source>
</evidence>
<feature type="compositionally biased region" description="Acidic residues" evidence="9">
    <location>
        <begin position="560"/>
        <end position="572"/>
    </location>
</feature>
<proteinExistence type="predicted"/>
<feature type="domain" description="Wall-associated receptor kinase galacturonan-binding" evidence="12">
    <location>
        <begin position="43"/>
        <end position="106"/>
    </location>
</feature>
<evidence type="ECO:0000256" key="6">
    <source>
        <dbReference type="ARBA" id="ARBA00023180"/>
    </source>
</evidence>
<evidence type="ECO:0000313" key="14">
    <source>
        <dbReference type="EMBL" id="KAH7533942.1"/>
    </source>
</evidence>
<evidence type="ECO:0000256" key="9">
    <source>
        <dbReference type="SAM" id="MobiDB-lite"/>
    </source>
</evidence>
<evidence type="ECO:0000256" key="10">
    <source>
        <dbReference type="SAM" id="Phobius"/>
    </source>
</evidence>
<evidence type="ECO:0000256" key="5">
    <source>
        <dbReference type="ARBA" id="ARBA00022840"/>
    </source>
</evidence>
<feature type="transmembrane region" description="Helical" evidence="10">
    <location>
        <begin position="272"/>
        <end position="293"/>
    </location>
</feature>
<feature type="domain" description="Wall-associated receptor kinase C-terminal" evidence="13">
    <location>
        <begin position="183"/>
        <end position="252"/>
    </location>
</feature>
<dbReference type="Gene3D" id="1.10.510.10">
    <property type="entry name" value="Transferase(Phosphotransferase) domain 1"/>
    <property type="match status" value="1"/>
</dbReference>
<comment type="catalytic activity">
    <reaction evidence="7">
        <text>L-threonyl-[protein] + ATP = O-phospho-L-threonyl-[protein] + ADP + H(+)</text>
        <dbReference type="Rhea" id="RHEA:46608"/>
        <dbReference type="Rhea" id="RHEA-COMP:11060"/>
        <dbReference type="Rhea" id="RHEA-COMP:11605"/>
        <dbReference type="ChEBI" id="CHEBI:15378"/>
        <dbReference type="ChEBI" id="CHEBI:30013"/>
        <dbReference type="ChEBI" id="CHEBI:30616"/>
        <dbReference type="ChEBI" id="CHEBI:61977"/>
        <dbReference type="ChEBI" id="CHEBI:456216"/>
        <dbReference type="EC" id="2.7.11.1"/>
    </reaction>
</comment>
<feature type="compositionally biased region" description="Basic and acidic residues" evidence="9">
    <location>
        <begin position="548"/>
        <end position="559"/>
    </location>
</feature>
<keyword evidence="10" id="KW-0472">Membrane</keyword>
<comment type="caution">
    <text evidence="14">The sequence shown here is derived from an EMBL/GenBank/DDBJ whole genome shotgun (WGS) entry which is preliminary data.</text>
</comment>